<protein>
    <submittedName>
        <fullName evidence="2">Uncharacterized protein</fullName>
    </submittedName>
</protein>
<organism evidence="2 3">
    <name type="scientific">Botryotinia fuckeliana (strain BcDW1)</name>
    <name type="common">Noble rot fungus</name>
    <name type="synonym">Botrytis cinerea</name>
    <dbReference type="NCBI Taxonomy" id="1290391"/>
    <lineage>
        <taxon>Eukaryota</taxon>
        <taxon>Fungi</taxon>
        <taxon>Dikarya</taxon>
        <taxon>Ascomycota</taxon>
        <taxon>Pezizomycotina</taxon>
        <taxon>Leotiomycetes</taxon>
        <taxon>Helotiales</taxon>
        <taxon>Sclerotiniaceae</taxon>
        <taxon>Botrytis</taxon>
    </lineage>
</organism>
<dbReference type="OrthoDB" id="3499202at2759"/>
<dbReference type="Proteomes" id="UP000012045">
    <property type="component" value="Unassembled WGS sequence"/>
</dbReference>
<proteinExistence type="predicted"/>
<feature type="region of interest" description="Disordered" evidence="1">
    <location>
        <begin position="220"/>
        <end position="255"/>
    </location>
</feature>
<evidence type="ECO:0000313" key="2">
    <source>
        <dbReference type="EMBL" id="EMR88919.1"/>
    </source>
</evidence>
<name>M7U5G7_BOTF1</name>
<evidence type="ECO:0000256" key="1">
    <source>
        <dbReference type="SAM" id="MobiDB-lite"/>
    </source>
</evidence>
<gene>
    <name evidence="2" type="ORF">BcDW1_2405</name>
</gene>
<dbReference type="EMBL" id="KB707764">
    <property type="protein sequence ID" value="EMR88919.1"/>
    <property type="molecule type" value="Genomic_DNA"/>
</dbReference>
<dbReference type="AlphaFoldDB" id="M7U5G7"/>
<dbReference type="HOGENOM" id="CLU_1073601_0_0_1"/>
<sequence length="279" mass="32063">MSEKSPEEISYFWKDAFQMTIFRGINPVGCPAFKGGHFNDKILEGGDPLKSLEELKNSKRLSHEERAVVENCIAVSEPLFDNLTYNKLNPLRIEYEDLWNEVKNLSEMLGNNEYYQSRCSNCMQRDLNIEYIFDENGALKRMVTDVVPAKELKPRLWDPKFHNSFMDARDKQSLPLFDKYTSDDEEYVVEPAGKSSPLFMNFNEEYCLINVVEERNFGSSEVESKEGVAKDSEKLAEQNEMEVRDGAKGENSDDVDVAVELSDKFSPLNLISTDEKTQE</sequence>
<accession>M7U5G7</accession>
<feature type="compositionally biased region" description="Basic and acidic residues" evidence="1">
    <location>
        <begin position="220"/>
        <end position="251"/>
    </location>
</feature>
<reference evidence="3" key="1">
    <citation type="journal article" date="2013" name="Genome Announc.">
        <title>Draft genome sequence of Botrytis cinerea BcDW1, inoculum for noble rot of grape berries.</title>
        <authorList>
            <person name="Blanco-Ulate B."/>
            <person name="Allen G."/>
            <person name="Powell A.L."/>
            <person name="Cantu D."/>
        </authorList>
    </citation>
    <scope>NUCLEOTIDE SEQUENCE [LARGE SCALE GENOMIC DNA]</scope>
    <source>
        <strain evidence="3">BcDW1</strain>
    </source>
</reference>
<evidence type="ECO:0000313" key="3">
    <source>
        <dbReference type="Proteomes" id="UP000012045"/>
    </source>
</evidence>